<dbReference type="VEuPathDB" id="FungiDB:RhiirFUN_008377"/>
<organism evidence="3 4">
    <name type="scientific">Rhizophagus irregularis</name>
    <dbReference type="NCBI Taxonomy" id="588596"/>
    <lineage>
        <taxon>Eukaryota</taxon>
        <taxon>Fungi</taxon>
        <taxon>Fungi incertae sedis</taxon>
        <taxon>Mucoromycota</taxon>
        <taxon>Glomeromycotina</taxon>
        <taxon>Glomeromycetes</taxon>
        <taxon>Glomerales</taxon>
        <taxon>Glomeraceae</taxon>
        <taxon>Rhizophagus</taxon>
    </lineage>
</organism>
<dbReference type="Proteomes" id="UP000233469">
    <property type="component" value="Unassembled WGS sequence"/>
</dbReference>
<proteinExistence type="predicted"/>
<gene>
    <name evidence="3" type="ORF">RhiirC2_575369</name>
</gene>
<evidence type="ECO:0000256" key="1">
    <source>
        <dbReference type="SAM" id="Coils"/>
    </source>
</evidence>
<comment type="caution">
    <text evidence="3">The sequence shown here is derived from an EMBL/GenBank/DDBJ whole genome shotgun (WGS) entry which is preliminary data.</text>
</comment>
<dbReference type="EMBL" id="LLXL01000987">
    <property type="protein sequence ID" value="PKK67254.1"/>
    <property type="molecule type" value="Genomic_DNA"/>
</dbReference>
<dbReference type="VEuPathDB" id="FungiDB:RhiirA1_495737"/>
<feature type="coiled-coil region" evidence="1">
    <location>
        <begin position="94"/>
        <end position="128"/>
    </location>
</feature>
<dbReference type="VEuPathDB" id="FungiDB:FUN_007989"/>
<evidence type="ECO:0000256" key="2">
    <source>
        <dbReference type="SAM" id="MobiDB-lite"/>
    </source>
</evidence>
<protein>
    <submittedName>
        <fullName evidence="3">Uncharacterized protein</fullName>
    </submittedName>
</protein>
<feature type="compositionally biased region" description="Low complexity" evidence="2">
    <location>
        <begin position="1"/>
        <end position="61"/>
    </location>
</feature>
<accession>A0A2N1N057</accession>
<feature type="region of interest" description="Disordered" evidence="2">
    <location>
        <begin position="1"/>
        <end position="78"/>
    </location>
</feature>
<sequence>MASQPSSKSKNSPSSQSKNSPSSQSKSSPSSQSKNSPSSQSKNSPSSQSKNSPSSQSKNNNVSHQSNNKVKPNQTSSKLNTDYEQKYSELKVQFDGISKQLEEKNSKIQDLEQKIQDLEQKNSKLHYALEAATDVRLLDDDENHSTILKKDILDLQYSLENYTKCKGKVSINIPEVQKLLTGYESQTVIAEQNKPLIQAVLQRHVIEQINGYAKHYFENSENYIKNIDGTETHVFKTAKELSELTQYLVKHRIGDDDDSVKVLPIILRQKICAALGNRGFNDMVDPKNQILPHKFIIQVHDNLNKEINKYRKIIDPKISKEVEGMAGDIIKKFIALFYFRFKVQEPVAGYIWFDHNDEIDPSYMEGNWDEEEIDNNNVDFCYFPLIAQEFKNEPKRHIYTLAKIVQKSINSTENNSH</sequence>
<evidence type="ECO:0000313" key="3">
    <source>
        <dbReference type="EMBL" id="PKK67254.1"/>
    </source>
</evidence>
<reference evidence="3 4" key="1">
    <citation type="submission" date="2016-04" db="EMBL/GenBank/DDBJ databases">
        <title>Genome analyses suggest a sexual origin of heterokaryosis in a supposedly ancient asexual fungus.</title>
        <authorList>
            <person name="Ropars J."/>
            <person name="Sedzielewska K."/>
            <person name="Noel J."/>
            <person name="Charron P."/>
            <person name="Farinelli L."/>
            <person name="Marton T."/>
            <person name="Kruger M."/>
            <person name="Pelin A."/>
            <person name="Brachmann A."/>
            <person name="Corradi N."/>
        </authorList>
    </citation>
    <scope>NUCLEOTIDE SEQUENCE [LARGE SCALE GENOMIC DNA]</scope>
    <source>
        <strain evidence="3 4">C2</strain>
    </source>
</reference>
<keyword evidence="1" id="KW-0175">Coiled coil</keyword>
<feature type="compositionally biased region" description="Polar residues" evidence="2">
    <location>
        <begin position="62"/>
        <end position="78"/>
    </location>
</feature>
<name>A0A2N1N057_9GLOM</name>
<evidence type="ECO:0000313" key="4">
    <source>
        <dbReference type="Proteomes" id="UP000233469"/>
    </source>
</evidence>
<dbReference type="AlphaFoldDB" id="A0A2N1N057"/>
<reference evidence="3 4" key="2">
    <citation type="submission" date="2017-10" db="EMBL/GenBank/DDBJ databases">
        <title>Extensive intraspecific genome diversity in a model arbuscular mycorrhizal fungus.</title>
        <authorList>
            <person name="Chen E.C.H."/>
            <person name="Morin E."/>
            <person name="Baudet D."/>
            <person name="Noel J."/>
            <person name="Ndikumana S."/>
            <person name="Charron P."/>
            <person name="St-Onge C."/>
            <person name="Giorgi J."/>
            <person name="Grigoriev I.V."/>
            <person name="Roux C."/>
            <person name="Martin F.M."/>
            <person name="Corradi N."/>
        </authorList>
    </citation>
    <scope>NUCLEOTIDE SEQUENCE [LARGE SCALE GENOMIC DNA]</scope>
    <source>
        <strain evidence="3 4">C2</strain>
    </source>
</reference>